<evidence type="ECO:0000313" key="9">
    <source>
        <dbReference type="EMBL" id="CAL5131984.1"/>
    </source>
</evidence>
<evidence type="ECO:0000256" key="5">
    <source>
        <dbReference type="ARBA" id="ARBA00023121"/>
    </source>
</evidence>
<organism evidence="9 10">
    <name type="scientific">Calicophoron daubneyi</name>
    <name type="common">Rumen fluke</name>
    <name type="synonym">Paramphistomum daubneyi</name>
    <dbReference type="NCBI Taxonomy" id="300641"/>
    <lineage>
        <taxon>Eukaryota</taxon>
        <taxon>Metazoa</taxon>
        <taxon>Spiralia</taxon>
        <taxon>Lophotrochozoa</taxon>
        <taxon>Platyhelminthes</taxon>
        <taxon>Trematoda</taxon>
        <taxon>Digenea</taxon>
        <taxon>Plagiorchiida</taxon>
        <taxon>Pronocephalata</taxon>
        <taxon>Paramphistomoidea</taxon>
        <taxon>Paramphistomidae</taxon>
        <taxon>Calicophoron</taxon>
    </lineage>
</organism>
<evidence type="ECO:0000313" key="10">
    <source>
        <dbReference type="Proteomes" id="UP001497525"/>
    </source>
</evidence>
<keyword evidence="5" id="KW-0446">Lipid-binding</keyword>
<evidence type="ECO:0000256" key="4">
    <source>
        <dbReference type="ARBA" id="ARBA00023055"/>
    </source>
</evidence>
<feature type="compositionally biased region" description="Low complexity" evidence="7">
    <location>
        <begin position="391"/>
        <end position="400"/>
    </location>
</feature>
<accession>A0AAV2T7H8</accession>
<comment type="caution">
    <text evidence="9">The sequence shown here is derived from an EMBL/GenBank/DDBJ whole genome shotgun (WGS) entry which is preliminary data.</text>
</comment>
<dbReference type="PANTHER" id="PTHR10972">
    <property type="entry name" value="OXYSTEROL-BINDING PROTEIN-RELATED"/>
    <property type="match status" value="1"/>
</dbReference>
<keyword evidence="4" id="KW-0445">Lipid transport</keyword>
<dbReference type="Gene3D" id="2.40.160.120">
    <property type="match status" value="1"/>
</dbReference>
<dbReference type="Proteomes" id="UP001497525">
    <property type="component" value="Unassembled WGS sequence"/>
</dbReference>
<dbReference type="SMART" id="SM00233">
    <property type="entry name" value="PH"/>
    <property type="match status" value="1"/>
</dbReference>
<reference evidence="9" key="1">
    <citation type="submission" date="2024-06" db="EMBL/GenBank/DDBJ databases">
        <authorList>
            <person name="Liu X."/>
            <person name="Lenzi L."/>
            <person name="Haldenby T S."/>
            <person name="Uol C."/>
        </authorList>
    </citation>
    <scope>NUCLEOTIDE SEQUENCE</scope>
</reference>
<gene>
    <name evidence="9" type="ORF">CDAUBV1_LOCUS4505</name>
</gene>
<feature type="region of interest" description="Disordered" evidence="7">
    <location>
        <begin position="505"/>
        <end position="532"/>
    </location>
</feature>
<evidence type="ECO:0000256" key="3">
    <source>
        <dbReference type="ARBA" id="ARBA00022553"/>
    </source>
</evidence>
<dbReference type="FunFam" id="2.40.160.120:FF:000001">
    <property type="entry name" value="Oxysterol-binding protein"/>
    <property type="match status" value="1"/>
</dbReference>
<keyword evidence="6" id="KW-0175">Coiled coil</keyword>
<sequence>MENSCELSGWLLKWTNVLKGYQKRWFILQNSLLSYYRDPETVGRRCRGTFDLSGAQLQAPKDQTSFVLVEGSGRKHHLKALTDEEKERWIRVLLTVIKNECLNTDFDSDILSEDSNLIADRRVAARPVNSNGRHRGFFRARLHDRSKLDARHSSSPNLPHDAQVAAQNDERIPPPRTDQKSVIREAPDSSKTETGSRTLLESPSQPNMGSDSCAYVNYPKLSENLRRQSASVDLYALYELNSSVEVFKRRLKEHTSAVCKQLAVLEELLAKPGIDRVLENVASLRAGPANDGKNVASEHERSEVAQNAARLRAELCEHRAQMKDFHKTCLEALQFLSTNFDRWQRRIQTEQERCIGLERTVEQLARQHRALELQLSHCYASSLEDASIDSGPRGPRTGTLRRVDTDRRPSVQGKGGFPEDDEDELFYDATEARDAVTGRIDTSPKAGKIAADVGLRASTTSLDSLKYAEESSVSDTGSEEDSSLGLRNLGLTPGSSQKAILKATDEEKDQKPATLLEKPETSLQKPVRKRRTTIPPSPKIALNLWSLLKNSIGKELSKIPLPVNFNEPLSFLQRAAEDYSYSYLIDKAAQCKDPADQMALIAAYTITCYNSTAIRTVKPFNPLLGETYELDLTEESQGWRFIAEQVIHHPPTSAIYCESLRYGWKGWIEFVITSKFRGKYMNVIPKGTAHVTLPDGSHYSWTKVITVVHNFIVGSLWIDNSGESVIRNHTNGYTCSLRFIPYSYFSRGPYRQVKGMVKDSNGVPRRSIQAIWDSFIDVQPVLPDGTPTEEPQRLWTIDPLPPEAADIYYFTRFTVMLNEPEEGVAPTDSRNRPDQRLMENGLWDQANEEKRRLEQKQRAKRYRWEEMKAAGVEPLEPLFTPLWFVNELDPITGEYSYVFGQKYWEAKEKQDWGACPDIF</sequence>
<dbReference type="SUPFAM" id="SSF144000">
    <property type="entry name" value="Oxysterol-binding protein-like"/>
    <property type="match status" value="1"/>
</dbReference>
<dbReference type="PANTHER" id="PTHR10972:SF205">
    <property type="entry name" value="OXYSTEROL-BINDING PROTEIN 1"/>
    <property type="match status" value="1"/>
</dbReference>
<feature type="compositionally biased region" description="Basic and acidic residues" evidence="7">
    <location>
        <begin position="168"/>
        <end position="191"/>
    </location>
</feature>
<dbReference type="GO" id="GO:0005829">
    <property type="term" value="C:cytosol"/>
    <property type="evidence" value="ECO:0007669"/>
    <property type="project" value="TreeGrafter"/>
</dbReference>
<dbReference type="EMBL" id="CAXLJL010000112">
    <property type="protein sequence ID" value="CAL5131984.1"/>
    <property type="molecule type" value="Genomic_DNA"/>
</dbReference>
<evidence type="ECO:0000256" key="6">
    <source>
        <dbReference type="SAM" id="Coils"/>
    </source>
</evidence>
<evidence type="ECO:0000256" key="7">
    <source>
        <dbReference type="SAM" id="MobiDB-lite"/>
    </source>
</evidence>
<dbReference type="Pfam" id="PF01237">
    <property type="entry name" value="Oxysterol_BP"/>
    <property type="match status" value="1"/>
</dbReference>
<dbReference type="GO" id="GO:0032934">
    <property type="term" value="F:sterol binding"/>
    <property type="evidence" value="ECO:0007669"/>
    <property type="project" value="TreeGrafter"/>
</dbReference>
<dbReference type="GO" id="GO:0120009">
    <property type="term" value="P:intermembrane lipid transfer"/>
    <property type="evidence" value="ECO:0007669"/>
    <property type="project" value="UniProtKB-ARBA"/>
</dbReference>
<dbReference type="PROSITE" id="PS50003">
    <property type="entry name" value="PH_DOMAIN"/>
    <property type="match status" value="1"/>
</dbReference>
<dbReference type="InterPro" id="IPR011993">
    <property type="entry name" value="PH-like_dom_sf"/>
</dbReference>
<dbReference type="InterPro" id="IPR037239">
    <property type="entry name" value="OSBP_sf"/>
</dbReference>
<feature type="domain" description="PH" evidence="8">
    <location>
        <begin position="4"/>
        <end position="98"/>
    </location>
</feature>
<comment type="similarity">
    <text evidence="1">Belongs to the OSBP family.</text>
</comment>
<name>A0AAV2T7H8_CALDB</name>
<dbReference type="Gene3D" id="2.30.29.30">
    <property type="entry name" value="Pleckstrin-homology domain (PH domain)/Phosphotyrosine-binding domain (PTB)"/>
    <property type="match status" value="1"/>
</dbReference>
<dbReference type="InterPro" id="IPR000648">
    <property type="entry name" value="Oxysterol-bd"/>
</dbReference>
<feature type="region of interest" description="Disordered" evidence="7">
    <location>
        <begin position="148"/>
        <end position="211"/>
    </location>
</feature>
<feature type="coiled-coil region" evidence="6">
    <location>
        <begin position="333"/>
        <end position="374"/>
    </location>
</feature>
<keyword evidence="3" id="KW-0597">Phosphoprotein</keyword>
<feature type="region of interest" description="Disordered" evidence="7">
    <location>
        <begin position="467"/>
        <end position="491"/>
    </location>
</feature>
<dbReference type="InterPro" id="IPR001849">
    <property type="entry name" value="PH_domain"/>
</dbReference>
<feature type="compositionally biased region" description="Polar residues" evidence="7">
    <location>
        <begin position="192"/>
        <end position="210"/>
    </location>
</feature>
<evidence type="ECO:0000256" key="1">
    <source>
        <dbReference type="ARBA" id="ARBA00008842"/>
    </source>
</evidence>
<evidence type="ECO:0000259" key="8">
    <source>
        <dbReference type="PROSITE" id="PS50003"/>
    </source>
</evidence>
<dbReference type="Pfam" id="PF00169">
    <property type="entry name" value="PH"/>
    <property type="match status" value="1"/>
</dbReference>
<dbReference type="GO" id="GO:0005886">
    <property type="term" value="C:plasma membrane"/>
    <property type="evidence" value="ECO:0007669"/>
    <property type="project" value="TreeGrafter"/>
</dbReference>
<keyword evidence="2" id="KW-0813">Transport</keyword>
<dbReference type="SUPFAM" id="SSF50729">
    <property type="entry name" value="PH domain-like"/>
    <property type="match status" value="1"/>
</dbReference>
<dbReference type="AlphaFoldDB" id="A0AAV2T7H8"/>
<protein>
    <recommendedName>
        <fullName evidence="8">PH domain-containing protein</fullName>
    </recommendedName>
</protein>
<evidence type="ECO:0000256" key="2">
    <source>
        <dbReference type="ARBA" id="ARBA00022448"/>
    </source>
</evidence>
<feature type="region of interest" description="Disordered" evidence="7">
    <location>
        <begin position="384"/>
        <end position="423"/>
    </location>
</feature>
<proteinExistence type="inferred from homology"/>
<dbReference type="GO" id="GO:0097038">
    <property type="term" value="C:perinuclear endoplasmic reticulum"/>
    <property type="evidence" value="ECO:0007669"/>
    <property type="project" value="TreeGrafter"/>
</dbReference>